<name>A0A366LAH7_9SPHI</name>
<keyword evidence="2" id="KW-1185">Reference proteome</keyword>
<evidence type="ECO:0000313" key="2">
    <source>
        <dbReference type="Proteomes" id="UP000252081"/>
    </source>
</evidence>
<proteinExistence type="predicted"/>
<dbReference type="Pfam" id="PF05635">
    <property type="entry name" value="23S_rRNA_IVP"/>
    <property type="match status" value="1"/>
</dbReference>
<sequence>MNEKTIHLLERTFRFGVDVLKFLSTLPYNFIYKVPMLQLSRSATSIGANYEEAQGAVSKKDFSHKIGISYREARESIYWLRTLNELYQDEKYQLDFEKFKVEAVELKKIFTSIKISSSK</sequence>
<dbReference type="InterPro" id="IPR036583">
    <property type="entry name" value="23S_rRNA_IVS_sf"/>
</dbReference>
<gene>
    <name evidence="1" type="ORF">DRW42_05535</name>
</gene>
<dbReference type="Proteomes" id="UP000252081">
    <property type="component" value="Unassembled WGS sequence"/>
</dbReference>
<dbReference type="NCBIfam" id="TIGR02436">
    <property type="entry name" value="four helix bundle protein"/>
    <property type="match status" value="1"/>
</dbReference>
<organism evidence="1 2">
    <name type="scientific">Pedobacter miscanthi</name>
    <dbReference type="NCBI Taxonomy" id="2259170"/>
    <lineage>
        <taxon>Bacteria</taxon>
        <taxon>Pseudomonadati</taxon>
        <taxon>Bacteroidota</taxon>
        <taxon>Sphingobacteriia</taxon>
        <taxon>Sphingobacteriales</taxon>
        <taxon>Sphingobacteriaceae</taxon>
        <taxon>Pedobacter</taxon>
    </lineage>
</organism>
<dbReference type="EMBL" id="QNQU01000004">
    <property type="protein sequence ID" value="RBQ10132.1"/>
    <property type="molecule type" value="Genomic_DNA"/>
</dbReference>
<dbReference type="SUPFAM" id="SSF158446">
    <property type="entry name" value="IVS-encoded protein-like"/>
    <property type="match status" value="1"/>
</dbReference>
<evidence type="ECO:0000313" key="1">
    <source>
        <dbReference type="EMBL" id="RBQ10132.1"/>
    </source>
</evidence>
<dbReference type="Gene3D" id="1.20.1440.60">
    <property type="entry name" value="23S rRNA-intervening sequence"/>
    <property type="match status" value="1"/>
</dbReference>
<protein>
    <submittedName>
        <fullName evidence="1">Four helix bundle protein</fullName>
    </submittedName>
</protein>
<dbReference type="PIRSF" id="PIRSF035652">
    <property type="entry name" value="CHP02436"/>
    <property type="match status" value="1"/>
</dbReference>
<dbReference type="AlphaFoldDB" id="A0A366LAH7"/>
<dbReference type="RefSeq" id="WP_113948062.1">
    <property type="nucleotide sequence ID" value="NZ_QNQU01000004.1"/>
</dbReference>
<reference evidence="1 2" key="1">
    <citation type="submission" date="2018-07" db="EMBL/GenBank/DDBJ databases">
        <title>A draft genome of a endophytic bacteria, a new species of Pedobacter.</title>
        <authorList>
            <person name="Zhang Z.D."/>
            <person name="Chen Z.J."/>
        </authorList>
    </citation>
    <scope>NUCLEOTIDE SEQUENCE [LARGE SCALE GENOMIC DNA]</scope>
    <source>
        <strain evidence="1 2">RS10</strain>
    </source>
</reference>
<dbReference type="OrthoDB" id="285993at2"/>
<dbReference type="PANTHER" id="PTHR38471">
    <property type="entry name" value="FOUR HELIX BUNDLE PROTEIN"/>
    <property type="match status" value="1"/>
</dbReference>
<dbReference type="InterPro" id="IPR012657">
    <property type="entry name" value="23S_rRNA-intervening_sequence"/>
</dbReference>
<accession>A0A366LAH7</accession>
<dbReference type="PANTHER" id="PTHR38471:SF2">
    <property type="entry name" value="FOUR HELIX BUNDLE PROTEIN"/>
    <property type="match status" value="1"/>
</dbReference>
<comment type="caution">
    <text evidence="1">The sequence shown here is derived from an EMBL/GenBank/DDBJ whole genome shotgun (WGS) entry which is preliminary data.</text>
</comment>